<evidence type="ECO:0000313" key="2">
    <source>
        <dbReference type="EMBL" id="SUZ54267.1"/>
    </source>
</evidence>
<dbReference type="NCBIfam" id="TIGR03010">
    <property type="entry name" value="sulf_tusC_dsrF"/>
    <property type="match status" value="1"/>
</dbReference>
<sequence length="131" mass="14667">MGEIESESYDDEIVKKIMHVMREAPHGTIYTYEGLEMILIMAAYDQDISVAFIDDGVYALKKGQNTEGIEMKGFAKTFGALDGYDVEKLYVDQISLEERGLTEDDLVVDVEILSSAEIGKLMAEQDVVVHH</sequence>
<comment type="similarity">
    <text evidence="1">Belongs to the DsrF/TusC family.</text>
</comment>
<dbReference type="PANTHER" id="PTHR38780">
    <property type="entry name" value="PROTEIN TUSC"/>
    <property type="match status" value="1"/>
</dbReference>
<evidence type="ECO:0000256" key="1">
    <source>
        <dbReference type="ARBA" id="ARBA00005996"/>
    </source>
</evidence>
<name>A0A381NIC4_9ZZZZ</name>
<proteinExistence type="inferred from homology"/>
<dbReference type="InterPro" id="IPR027396">
    <property type="entry name" value="DsrEFH-like"/>
</dbReference>
<dbReference type="Gene3D" id="3.40.1260.10">
    <property type="entry name" value="DsrEFH-like"/>
    <property type="match status" value="1"/>
</dbReference>
<reference evidence="2" key="1">
    <citation type="submission" date="2018-05" db="EMBL/GenBank/DDBJ databases">
        <authorList>
            <person name="Lanie J.A."/>
            <person name="Ng W.-L."/>
            <person name="Kazmierczak K.M."/>
            <person name="Andrzejewski T.M."/>
            <person name="Davidsen T.M."/>
            <person name="Wayne K.J."/>
            <person name="Tettelin H."/>
            <person name="Glass J.I."/>
            <person name="Rusch D."/>
            <person name="Podicherti R."/>
            <person name="Tsui H.-C.T."/>
            <person name="Winkler M.E."/>
        </authorList>
    </citation>
    <scope>NUCLEOTIDE SEQUENCE</scope>
</reference>
<dbReference type="AlphaFoldDB" id="A0A381NIC4"/>
<dbReference type="EMBL" id="UINC01000377">
    <property type="protein sequence ID" value="SUZ54267.1"/>
    <property type="molecule type" value="Genomic_DNA"/>
</dbReference>
<dbReference type="SUPFAM" id="SSF75169">
    <property type="entry name" value="DsrEFH-like"/>
    <property type="match status" value="1"/>
</dbReference>
<accession>A0A381NIC4</accession>
<dbReference type="Pfam" id="PF02635">
    <property type="entry name" value="DsrE"/>
    <property type="match status" value="1"/>
</dbReference>
<dbReference type="NCBIfam" id="NF001238">
    <property type="entry name" value="PRK00211.1"/>
    <property type="match status" value="1"/>
</dbReference>
<dbReference type="InterPro" id="IPR003787">
    <property type="entry name" value="Sulphur_relay_DsrE/F-like"/>
</dbReference>
<organism evidence="2">
    <name type="scientific">marine metagenome</name>
    <dbReference type="NCBI Taxonomy" id="408172"/>
    <lineage>
        <taxon>unclassified sequences</taxon>
        <taxon>metagenomes</taxon>
        <taxon>ecological metagenomes</taxon>
    </lineage>
</organism>
<dbReference type="PANTHER" id="PTHR38780:SF1">
    <property type="entry name" value="PROTEIN TUSC"/>
    <property type="match status" value="1"/>
</dbReference>
<gene>
    <name evidence="2" type="ORF">METZ01_LOCUS7121</name>
</gene>
<dbReference type="InterPro" id="IPR017462">
    <property type="entry name" value="Sulphur_relay_TusC/DsrF"/>
</dbReference>
<protein>
    <submittedName>
        <fullName evidence="2">Uncharacterized protein</fullName>
    </submittedName>
</protein>